<feature type="domain" description="Ketosynthase family 3 (KS3)" evidence="7">
    <location>
        <begin position="1862"/>
        <end position="2265"/>
    </location>
</feature>
<dbReference type="Gene3D" id="1.10.1200.10">
    <property type="entry name" value="ACP-like"/>
    <property type="match status" value="3"/>
</dbReference>
<proteinExistence type="inferred from homology"/>
<dbReference type="InterPro" id="IPR020841">
    <property type="entry name" value="PKS_Beta-ketoAc_synthase_dom"/>
</dbReference>
<dbReference type="InterPro" id="IPR020806">
    <property type="entry name" value="PKS_PP-bd"/>
</dbReference>
<dbReference type="PROSITE" id="PS50075">
    <property type="entry name" value="CARRIER"/>
    <property type="match status" value="2"/>
</dbReference>
<dbReference type="SMART" id="SM00825">
    <property type="entry name" value="PKS_KS"/>
    <property type="match status" value="2"/>
</dbReference>
<dbReference type="SMART" id="SM00823">
    <property type="entry name" value="PKS_PP"/>
    <property type="match status" value="3"/>
</dbReference>
<dbReference type="InterPro" id="IPR014031">
    <property type="entry name" value="Ketoacyl_synth_C"/>
</dbReference>
<comment type="similarity">
    <text evidence="2">Belongs to the short-chain dehydrogenases/reductases (SDR) family.</text>
</comment>
<dbReference type="PROSITE" id="PS52004">
    <property type="entry name" value="KS3_2"/>
    <property type="match status" value="2"/>
</dbReference>
<dbReference type="PROSITE" id="PS00606">
    <property type="entry name" value="KS3_1"/>
    <property type="match status" value="1"/>
</dbReference>
<dbReference type="InterPro" id="IPR014030">
    <property type="entry name" value="Ketoacyl_synth_N"/>
</dbReference>
<dbReference type="Proteomes" id="UP000235315">
    <property type="component" value="Chromosome"/>
</dbReference>
<dbReference type="Pfam" id="PF00550">
    <property type="entry name" value="PP-binding"/>
    <property type="match status" value="3"/>
</dbReference>
<dbReference type="PANTHER" id="PTHR43775:SF37">
    <property type="entry name" value="SI:DKEY-61P9.11"/>
    <property type="match status" value="1"/>
</dbReference>
<evidence type="ECO:0000256" key="1">
    <source>
        <dbReference type="ARBA" id="ARBA00005194"/>
    </source>
</evidence>
<dbReference type="Pfam" id="PF16197">
    <property type="entry name" value="KAsynt_C_assoc"/>
    <property type="match status" value="1"/>
</dbReference>
<evidence type="ECO:0000313" key="9">
    <source>
        <dbReference type="Proteomes" id="UP000235315"/>
    </source>
</evidence>
<evidence type="ECO:0000259" key="6">
    <source>
        <dbReference type="PROSITE" id="PS50075"/>
    </source>
</evidence>
<dbReference type="Pfam" id="PF22621">
    <property type="entry name" value="CurL-like_PKS_C"/>
    <property type="match status" value="1"/>
</dbReference>
<dbReference type="SMART" id="SM01294">
    <property type="entry name" value="PKS_PP_betabranch"/>
    <property type="match status" value="1"/>
</dbReference>
<dbReference type="InterPro" id="IPR009081">
    <property type="entry name" value="PP-bd_ACP"/>
</dbReference>
<evidence type="ECO:0000259" key="7">
    <source>
        <dbReference type="PROSITE" id="PS52004"/>
    </source>
</evidence>
<feature type="domain" description="Ketosynthase family 3 (KS3)" evidence="7">
    <location>
        <begin position="693"/>
        <end position="1105"/>
    </location>
</feature>
<feature type="domain" description="Carrier" evidence="6">
    <location>
        <begin position="456"/>
        <end position="536"/>
    </location>
</feature>
<keyword evidence="9" id="KW-1185">Reference proteome</keyword>
<dbReference type="SUPFAM" id="SSF53901">
    <property type="entry name" value="Thiolase-like"/>
    <property type="match status" value="3"/>
</dbReference>
<dbReference type="SMART" id="SM00822">
    <property type="entry name" value="PKS_KR"/>
    <property type="match status" value="2"/>
</dbReference>
<dbReference type="CDD" id="cd08953">
    <property type="entry name" value="KR_2_SDR_x"/>
    <property type="match status" value="1"/>
</dbReference>
<dbReference type="Pfam" id="PF02801">
    <property type="entry name" value="Ketoacyl-synt_C"/>
    <property type="match status" value="2"/>
</dbReference>
<sequence length="2419" mass="260660">MSTQEIFDMDIFKRHFVPTPMACGSAPVLSGSVLLTDSDEFARWGRAAGLAVIQMDVERLAAPDELEKLLSRLDSSCVHTIFCALPGECPPAVEEYAAVSRCVQIFLALLKGLINQSRAIALVGLRRRDALAASVLDGLGFSACRETTRLRYASLTVEGMLTSTLIPAIAAVLDQPDRRYRFDGEALTLEQLESVGNRVELIPESTLRHNGCYVVTGGGGGVGRLLCRWLARKYQAKVCVIGRSSVDDARHAMLREHGVTSYVQADVADRQSLAGALKHFKDRYGAIDGVFHLAGTTADCLLINKNTADVESVLLPKIAGSLNLWALDPLIQPGFVCHFSSLSGLVGNVGQADYAAANSFIDELVDLVSRQAPAGRARWQSINWGLWASEGMQMAEGSSELLPLSDEQGLAALRTILEQSAPRLVAFAGSRSVLGTLNPTGGGQGVTDASTAMGLPSLARIREWIGSLVFTYSGLRDVSHDASLVGLGVTSSSLISIVSAIEHRLAGTGVAVSLSKALIFDYSSVAALSEYLLGSQPLALAAAFPVEESEVPLLAIETIASASVVQVNLEARLTQWVQEVVRRFSGITDPSVDDNLLERGLDSVASINIAIELARRLSTQEPVSISKTLLFEYSNISQIVRLLMDRYPAQVASVLGTVVVQTAPGVDSGAVTAEEVVDPVVDFVPDASAHYRPDDIAIIGVAGEFPGADNLAQLWALLKSGSEAISLIPAQRWDWQLDYSADPKQPGASYGRHGGFLRRAKQFDPVFFSITPIEATRLDPQERRLLEMAYHALEDSGHFADPLEDTGVFTAAMFGHYQNLNATSAVTSSSFASIANRISYTFNLQGPSLCIDTMCSGSLTALHLAINSLRSGECTQALVGAVNIMPHPGKFKLLSAGRFLSPSGRCHSFGIEADGYVPGEGAIALMLKPLARAQANGDRIHGVIRASALNSGGRSSGFTVPSARAQEQVIRQALSKAGVDASQIDYVEAHGTGTRLGDPIEINALTAAYGTRQGERRCIGSIKSNIGHLESAAGLAGLVKILLQFQHQSRVPTLNCEIENPWLNLADTDFRLPRTIEPWSADTPLLAGLSSFGAGGSNAHVIVQQYIDTQHAPALQAHCLLPVSGRTPLALQTRINDLLAWVEQHPQTSLAAIAYTLGVAREHFSHRACFVADSLASFKQQLADSAAKVPSIDPSRPALAPLQATYLAGKTIDFAALHDTPRLVSLPHYPFEEQSYWDDKLFNSGIADAAPTSAHEIAPALAEAATPVCFQTVWEPQPIRASARAQGQGAVVFCSPAQARMLIGQPHIVVVALGDSLRLEEHFAQVRSDSIDDCRQVLQRYALGYAKQLPWLINLLQSSDEDMQAAWACWQFTLAKAIIAAGARYRMAVVHEECPDVWPTPAAGAVNRLFRVLQMEQPEFELLSMTVASQDFERVPELLVSVLSELASADDGFKSTRHVAGERWEARVREVPWPAATGSRFRNKGVYLITGGLGLIGLAVAVRLIRQFDATVVLVGRSAAGEATRNKLAGLVAPANVDYISADIGDSVAVNDLIKSVIARHGALHGVLHAAGIISDGLLRNKKLEDFQKVIAVKLSGARHLDNATADVALDFFVLFSSMSGLFGNVGQADYAVANHYLDLFAYGRQRQVTRGHRRGLSLSVNWPLWHGTGDPVLVALGRYFHDNYGIQPLTPAVGVELLLKLIDGADGSVTQVAPFVGDSEKIRRSVTPDGLRSHSALKLGAVRAVGTISESATLEQLKLRLKALVSVLTGLVPQNIDDRCSFGDLGLNSVMLQQLAQGIEEEFNVPMAPSTLFTYNSVLQLIEYLHERGAQVSAPVSAPELQAHLSSTPMMLSASAAEADDRRVAIIGMDGCLPGGKDLAGFWEGLIANRSAIKKVERWPDKAWHAGTIAEIGHFDARFFGISAREAMLMDPQHRLFLQACYNTLLDAGYTPSSLKRVGVFAGVQFSDYQTLLQRSGQSFHPFAATGNAHAMLANRVSYLFDFEGPSQSIDTACSSALVAVNRAVMSLQRGECDYALAGAVSLLIDSDMTEAAQSMGVLSPNFRCATFDSEADGYVRAEGVGSLLLKRLVDARRDGDSIHAVIEAAEENHGGRAHSLTAPNPNAQKRLLFAAYTPSLAARVSYIETHGTGTRLGDPVEIDALKGAWHTLAPGQTHPILLGSVKTNIGHLEPAAAIASLFKVILAFKHRVLPANLHLRTLNPYIDFENSPFQVLDRNTPWVGRDRVAGISSFGFGGTNAHVVLSEPPASTAQASSTHGEHLIVLSARSRDSLLAMKEALFRHLDSPPGRSQILADIAFTLGAGREHFEYRLAWSVRTIDALLHALRVEQTPDVYHVVRGNEPAGIDGQWSDLREQYLHGGQVQWSTLYPQAGRLHLPGYAFDTRRYWFDDDSQVRLGDR</sequence>
<dbReference type="PANTHER" id="PTHR43775">
    <property type="entry name" value="FATTY ACID SYNTHASE"/>
    <property type="match status" value="1"/>
</dbReference>
<accession>A0ABN5GA76</accession>
<dbReference type="InterPro" id="IPR036736">
    <property type="entry name" value="ACP-like_sf"/>
</dbReference>
<dbReference type="InterPro" id="IPR018201">
    <property type="entry name" value="Ketoacyl_synth_AS"/>
</dbReference>
<dbReference type="CDD" id="cd00833">
    <property type="entry name" value="PKS"/>
    <property type="match status" value="2"/>
</dbReference>
<dbReference type="InterPro" id="IPR050091">
    <property type="entry name" value="PKS_NRPS_Biosynth_Enz"/>
</dbReference>
<keyword evidence="3" id="KW-0596">Phosphopantetheine</keyword>
<evidence type="ECO:0000256" key="3">
    <source>
        <dbReference type="ARBA" id="ARBA00022450"/>
    </source>
</evidence>
<evidence type="ECO:0000313" key="8">
    <source>
        <dbReference type="EMBL" id="AUO47501.1"/>
    </source>
</evidence>
<evidence type="ECO:0000256" key="4">
    <source>
        <dbReference type="ARBA" id="ARBA00022553"/>
    </source>
</evidence>
<gene>
    <name evidence="8" type="ORF">C1C98_19680</name>
</gene>
<comment type="pathway">
    <text evidence="1">Lipid metabolism; fatty acid biosynthesis.</text>
</comment>
<organism evidence="8 9">
    <name type="scientific">Pseudomonas ogarae (strain DSM 112162 / CECT 30235 / F113)</name>
    <dbReference type="NCBI Taxonomy" id="1114970"/>
    <lineage>
        <taxon>Bacteria</taxon>
        <taxon>Pseudomonadati</taxon>
        <taxon>Pseudomonadota</taxon>
        <taxon>Gammaproteobacteria</taxon>
        <taxon>Pseudomonadales</taxon>
        <taxon>Pseudomonadaceae</taxon>
        <taxon>Pseudomonas</taxon>
    </lineage>
</organism>
<dbReference type="SUPFAM" id="SSF51735">
    <property type="entry name" value="NAD(P)-binding Rossmann-fold domains"/>
    <property type="match status" value="2"/>
</dbReference>
<dbReference type="Gene3D" id="1.10.1240.100">
    <property type="match status" value="2"/>
</dbReference>
<dbReference type="InterPro" id="IPR032821">
    <property type="entry name" value="PKS_assoc"/>
</dbReference>
<dbReference type="InterPro" id="IPR013968">
    <property type="entry name" value="PKS_KR"/>
</dbReference>
<reference evidence="8 9" key="1">
    <citation type="submission" date="2018-01" db="EMBL/GenBank/DDBJ databases">
        <title>Tropical forage species Digitaria eriantha prevents oxidative stress under low temperature conditions by the incorporation of polyhydroxybutyrate-producing endophytic bacteria.</title>
        <authorList>
            <person name="Stritzler M."/>
            <person name="Ayub N."/>
        </authorList>
    </citation>
    <scope>NUCLEOTIDE SEQUENCE [LARGE SCALE GENOMIC DNA]</scope>
    <source>
        <strain evidence="8 9">FR1</strain>
    </source>
</reference>
<dbReference type="Pfam" id="PF00109">
    <property type="entry name" value="ketoacyl-synt"/>
    <property type="match status" value="2"/>
</dbReference>
<dbReference type="SUPFAM" id="SSF47336">
    <property type="entry name" value="ACP-like"/>
    <property type="match status" value="3"/>
</dbReference>
<dbReference type="Pfam" id="PF08659">
    <property type="entry name" value="KR"/>
    <property type="match status" value="2"/>
</dbReference>
<evidence type="ECO:0000256" key="5">
    <source>
        <dbReference type="ARBA" id="ARBA00022679"/>
    </source>
</evidence>
<dbReference type="InterPro" id="IPR016039">
    <property type="entry name" value="Thiolase-like"/>
</dbReference>
<dbReference type="Gene3D" id="3.40.50.720">
    <property type="entry name" value="NAD(P)-binding Rossmann-like Domain"/>
    <property type="match status" value="2"/>
</dbReference>
<feature type="domain" description="Carrier" evidence="6">
    <location>
        <begin position="1753"/>
        <end position="1830"/>
    </location>
</feature>
<dbReference type="Gene3D" id="3.40.47.10">
    <property type="match status" value="2"/>
</dbReference>
<dbReference type="EMBL" id="CP025738">
    <property type="protein sequence ID" value="AUO47501.1"/>
    <property type="molecule type" value="Genomic_DNA"/>
</dbReference>
<keyword evidence="4" id="KW-0597">Phosphoprotein</keyword>
<dbReference type="InterPro" id="IPR036291">
    <property type="entry name" value="NAD(P)-bd_dom_sf"/>
</dbReference>
<name>A0ABN5GA76_PSEO1</name>
<evidence type="ECO:0000256" key="2">
    <source>
        <dbReference type="ARBA" id="ARBA00006484"/>
    </source>
</evidence>
<keyword evidence="5" id="KW-0808">Transferase</keyword>
<protein>
    <submittedName>
        <fullName evidence="8">KR domain-containing protein</fullName>
    </submittedName>
</protein>
<dbReference type="InterPro" id="IPR057326">
    <property type="entry name" value="KR_dom"/>
</dbReference>